<keyword evidence="2" id="KW-0812">Transmembrane</keyword>
<name>A0A8B7PJX6_HYAAZ</name>
<evidence type="ECO:0000313" key="3">
    <source>
        <dbReference type="Proteomes" id="UP000694843"/>
    </source>
</evidence>
<reference evidence="4" key="1">
    <citation type="submission" date="2025-08" db="UniProtKB">
        <authorList>
            <consortium name="RefSeq"/>
        </authorList>
    </citation>
    <scope>IDENTIFICATION</scope>
    <source>
        <tissue evidence="4">Whole organism</tissue>
    </source>
</reference>
<evidence type="ECO:0000313" key="4">
    <source>
        <dbReference type="RefSeq" id="XP_018025676.1"/>
    </source>
</evidence>
<feature type="transmembrane region" description="Helical" evidence="2">
    <location>
        <begin position="105"/>
        <end position="125"/>
    </location>
</feature>
<organism evidence="3 4">
    <name type="scientific">Hyalella azteca</name>
    <name type="common">Amphipod</name>
    <dbReference type="NCBI Taxonomy" id="294128"/>
    <lineage>
        <taxon>Eukaryota</taxon>
        <taxon>Metazoa</taxon>
        <taxon>Ecdysozoa</taxon>
        <taxon>Arthropoda</taxon>
        <taxon>Crustacea</taxon>
        <taxon>Multicrustacea</taxon>
        <taxon>Malacostraca</taxon>
        <taxon>Eumalacostraca</taxon>
        <taxon>Peracarida</taxon>
        <taxon>Amphipoda</taxon>
        <taxon>Senticaudata</taxon>
        <taxon>Talitrida</taxon>
        <taxon>Talitroidea</taxon>
        <taxon>Hyalellidae</taxon>
        <taxon>Hyalella</taxon>
    </lineage>
</organism>
<feature type="transmembrane region" description="Helical" evidence="2">
    <location>
        <begin position="47"/>
        <end position="68"/>
    </location>
</feature>
<dbReference type="Proteomes" id="UP000694843">
    <property type="component" value="Unplaced"/>
</dbReference>
<dbReference type="AlphaFoldDB" id="A0A8B7PJX6"/>
<feature type="transmembrane region" description="Helical" evidence="2">
    <location>
        <begin position="17"/>
        <end position="35"/>
    </location>
</feature>
<feature type="region of interest" description="Disordered" evidence="1">
    <location>
        <begin position="139"/>
        <end position="202"/>
    </location>
</feature>
<proteinExistence type="predicted"/>
<evidence type="ECO:0000256" key="2">
    <source>
        <dbReference type="SAM" id="Phobius"/>
    </source>
</evidence>
<dbReference type="GeneID" id="108681182"/>
<protein>
    <submittedName>
        <fullName evidence="4">Uncharacterized protein LOC108681182</fullName>
    </submittedName>
</protein>
<dbReference type="KEGG" id="hazt:108681182"/>
<sequence>MSDHECCCIHYTLAGKAVSALSSIISVYVFVQFACEGNCTDKNDRRLLLLLLISLSAACAAGVLYYGVDKDKPNLLKLYCRMCVTISSLCLLTESLTREPQTCSLQVKGLVVTCLLLLLSASIVWRCLRIMSEVQSSTNSEQEAPLADAESSSSLQGDKIGDDPPSYMDVVYLMPSGPRPEKSSSTQSMSMPHESYVPSHYGSSETLPPAYHLAVSQKPYETNNTVHTGDLILRPSDIALPPQASAVNFTTIFSSSKLPQSVVRVYDM</sequence>
<keyword evidence="2" id="KW-1133">Transmembrane helix</keyword>
<accession>A0A8B7PJX6</accession>
<evidence type="ECO:0000256" key="1">
    <source>
        <dbReference type="SAM" id="MobiDB-lite"/>
    </source>
</evidence>
<gene>
    <name evidence="4" type="primary">LOC108681182</name>
</gene>
<keyword evidence="3" id="KW-1185">Reference proteome</keyword>
<keyword evidence="2" id="KW-0472">Membrane</keyword>
<dbReference type="RefSeq" id="XP_018025676.1">
    <property type="nucleotide sequence ID" value="XM_018170187.2"/>
</dbReference>